<accession>A0ABV3PC82</accession>
<proteinExistence type="predicted"/>
<evidence type="ECO:0000313" key="7">
    <source>
        <dbReference type="Proteomes" id="UP001555826"/>
    </source>
</evidence>
<keyword evidence="1" id="KW-0597">Phosphoprotein</keyword>
<dbReference type="Proteomes" id="UP001555826">
    <property type="component" value="Unassembled WGS sequence"/>
</dbReference>
<evidence type="ECO:0000256" key="5">
    <source>
        <dbReference type="ARBA" id="ARBA00022801"/>
    </source>
</evidence>
<keyword evidence="2" id="KW-1277">Toxin-antitoxin system</keyword>
<dbReference type="InterPro" id="IPR008201">
    <property type="entry name" value="HepT-like"/>
</dbReference>
<evidence type="ECO:0000256" key="3">
    <source>
        <dbReference type="ARBA" id="ARBA00022722"/>
    </source>
</evidence>
<reference evidence="6 7" key="1">
    <citation type="submission" date="2024-07" db="EMBL/GenBank/DDBJ databases">
        <authorList>
            <person name="Thanompreechachai J."/>
            <person name="Duangmal K."/>
        </authorList>
    </citation>
    <scope>NUCLEOTIDE SEQUENCE [LARGE SCALE GENOMIC DNA]</scope>
    <source>
        <strain evidence="6 7">KCTC 19886</strain>
    </source>
</reference>
<keyword evidence="7" id="KW-1185">Reference proteome</keyword>
<protein>
    <submittedName>
        <fullName evidence="6">HepT-like ribonuclease domain-containing protein</fullName>
    </submittedName>
</protein>
<name>A0ABV3PC82_9ACTN</name>
<organism evidence="6 7">
    <name type="scientific">Kineococcus endophyticus</name>
    <dbReference type="NCBI Taxonomy" id="1181883"/>
    <lineage>
        <taxon>Bacteria</taxon>
        <taxon>Bacillati</taxon>
        <taxon>Actinomycetota</taxon>
        <taxon>Actinomycetes</taxon>
        <taxon>Kineosporiales</taxon>
        <taxon>Kineosporiaceae</taxon>
        <taxon>Kineococcus</taxon>
    </lineage>
</organism>
<dbReference type="EMBL" id="JBFNQN010000016">
    <property type="protein sequence ID" value="MEW9267210.1"/>
    <property type="molecule type" value="Genomic_DNA"/>
</dbReference>
<evidence type="ECO:0000256" key="1">
    <source>
        <dbReference type="ARBA" id="ARBA00022553"/>
    </source>
</evidence>
<keyword evidence="5" id="KW-0378">Hydrolase</keyword>
<dbReference type="PANTHER" id="PTHR34139">
    <property type="entry name" value="UPF0331 PROTEIN MJ0127"/>
    <property type="match status" value="1"/>
</dbReference>
<dbReference type="RefSeq" id="WP_367640454.1">
    <property type="nucleotide sequence ID" value="NZ_JBFNQN010000016.1"/>
</dbReference>
<dbReference type="PANTHER" id="PTHR34139:SF1">
    <property type="entry name" value="RNASE MJ1380-RELATED"/>
    <property type="match status" value="1"/>
</dbReference>
<dbReference type="Pfam" id="PF01934">
    <property type="entry name" value="HepT-like"/>
    <property type="match status" value="1"/>
</dbReference>
<keyword evidence="3" id="KW-0540">Nuclease</keyword>
<sequence>MSRPARQRLLDVLAALDAIEAHTRRGDLSDGLVFDAVRVRLIEIGEAVKAVPEEVLAQEPDLPWSEIARMRDLLAHRYFDTTHSIVTATVTQDLPELRRAAERLLEDAGE</sequence>
<dbReference type="InterPro" id="IPR051813">
    <property type="entry name" value="HepT_RNase_toxin"/>
</dbReference>
<evidence type="ECO:0000313" key="6">
    <source>
        <dbReference type="EMBL" id="MEW9267210.1"/>
    </source>
</evidence>
<comment type="caution">
    <text evidence="6">The sequence shown here is derived from an EMBL/GenBank/DDBJ whole genome shotgun (WGS) entry which is preliminary data.</text>
</comment>
<keyword evidence="4" id="KW-0547">Nucleotide-binding</keyword>
<evidence type="ECO:0000256" key="2">
    <source>
        <dbReference type="ARBA" id="ARBA00022649"/>
    </source>
</evidence>
<evidence type="ECO:0000256" key="4">
    <source>
        <dbReference type="ARBA" id="ARBA00022741"/>
    </source>
</evidence>
<gene>
    <name evidence="6" type="ORF">AB1207_20865</name>
</gene>